<name>A0ACC1PF32_9PEZI</name>
<organism evidence="1 2">
    <name type="scientific">Xylaria curta</name>
    <dbReference type="NCBI Taxonomy" id="42375"/>
    <lineage>
        <taxon>Eukaryota</taxon>
        <taxon>Fungi</taxon>
        <taxon>Dikarya</taxon>
        <taxon>Ascomycota</taxon>
        <taxon>Pezizomycotina</taxon>
        <taxon>Sordariomycetes</taxon>
        <taxon>Xylariomycetidae</taxon>
        <taxon>Xylariales</taxon>
        <taxon>Xylariaceae</taxon>
        <taxon>Xylaria</taxon>
    </lineage>
</organism>
<proteinExistence type="predicted"/>
<evidence type="ECO:0000313" key="2">
    <source>
        <dbReference type="Proteomes" id="UP001143856"/>
    </source>
</evidence>
<protein>
    <submittedName>
        <fullName evidence="1">Uncharacterized protein</fullName>
    </submittedName>
</protein>
<sequence length="1243" mass="138808">MNVPQSANTLTGPRPGCASSVNMPAHPRISQTGSKWDRALKELSKEDQEQLGLVNKSLDEPHIVLDAILEAANKRKEACVEKRWKLVINGRPVYIRDVLEKLSVWVKKLLAIGDIAIQYDPEHAALPWAAMRFIMQSSINDLEVFGHIIVSLESLASIVAQCHIIETVYLGGRKPKMPELSIQLTESVIDLYTAVLRYLADIIQHLGLSTGKRIFKSIGQSQEDFQAKYLPVKQAFENFGRLAGIAQTENLGHGLVLIEDIERQLRDKDARDEGQSKWLKAAIEQLRQPIDRIDTRLQRINDGLDRWDRVGILKAISAIQYSIHHKTAGKDRIEGTGLWFLARTEFRRWRTSSSPSVLWLHGIPGSGKTKLTSLVIEELLDHEHVAYFYCTRNPAEPERAQCDKILGSLVQQLASTGLDRPILNPVVKYYKDAIEQAGNYITDLALTTDESKGLLLELFAEYPAVAIVIDALDEVNQDSRQELLNTLSALVENSPSLVRVFISSRSNHDIKLHLKGTPNIYIEAEDNAEDISSFIEQRLTKANLLHGTLSRGLRDTIVNTLKEGANGMFRWVDLQIQSLRPLKLAEDVRSRLGTLPTTLEDSYWEILQQIKATGENALRLATFTFQWLLRAENNMPLGGFAVLASTALATELYANFTAAEVLDVCCNLIIERDGFFEFVHLSVREFFEGLHSRGIDTYLPEESHAALAQACLRYLNQALEAKDITEYDFSAVTYTRGGPGDEGRFIYAPNAWSMTTKWDIRYVYDKALPGIRAIISSDYRAGVPSRYVARRVVHHINKAGALRLRPELGNLLKAFLIQPAGPTSESSRTKWPSEEAIGFSTWAELMYSGVGRSGGPKARILESPVWLACESEWLEIVEHLYKHPYSTIDQEKRSIKDSVFVKGSNPYWAAVKEGRVGLAKCIAASTTNKSQTLLSGQDNFRRFLGEAAMSHDLEAIERLVGMHDGDYEAVSNALSEVAFLGYHETMRLVFKPSLMSSKRDEADSLAIACANGLIKEVNLLIANATTVIQGNRFLYLAVSAGHVEVVRLLLGKHIALDGLSTALTIAVSKEDNELTNLLIQHGAKKDDKALDTTLNHRKPQIALRLVRAGYKSKGTLLGETPLHLAVRLRHHGLVKALLADQAGVNVRDSKQQTPLHIAAASSESCEIIEALLGNQAEVNVLDSSEETPLHYINERSGCDHCINLLEENGADRTLGRAARWERERLAYERDYDLESFDYNGWDE</sequence>
<reference evidence="1" key="1">
    <citation type="submission" date="2022-10" db="EMBL/GenBank/DDBJ databases">
        <title>Genome Sequence of Xylaria curta.</title>
        <authorList>
            <person name="Buettner E."/>
        </authorList>
    </citation>
    <scope>NUCLEOTIDE SEQUENCE</scope>
    <source>
        <strain evidence="1">Babe10</strain>
    </source>
</reference>
<comment type="caution">
    <text evidence="1">The sequence shown here is derived from an EMBL/GenBank/DDBJ whole genome shotgun (WGS) entry which is preliminary data.</text>
</comment>
<evidence type="ECO:0000313" key="1">
    <source>
        <dbReference type="EMBL" id="KAJ2991079.1"/>
    </source>
</evidence>
<dbReference type="Proteomes" id="UP001143856">
    <property type="component" value="Unassembled WGS sequence"/>
</dbReference>
<gene>
    <name evidence="1" type="ORF">NUW58_g2655</name>
</gene>
<dbReference type="EMBL" id="JAPDGR010000357">
    <property type="protein sequence ID" value="KAJ2991079.1"/>
    <property type="molecule type" value="Genomic_DNA"/>
</dbReference>
<keyword evidence="2" id="KW-1185">Reference proteome</keyword>
<accession>A0ACC1PF32</accession>